<reference evidence="2" key="2">
    <citation type="submission" date="2023-06" db="EMBL/GenBank/DDBJ databases">
        <authorList>
            <person name="Swenson N.G."/>
            <person name="Wegrzyn J.L."/>
            <person name="Mcevoy S.L."/>
        </authorList>
    </citation>
    <scope>NUCLEOTIDE SEQUENCE</scope>
    <source>
        <strain evidence="2">NS2018</strain>
        <tissue evidence="2">Leaf</tissue>
    </source>
</reference>
<organism evidence="2 3">
    <name type="scientific">Acer saccharum</name>
    <name type="common">Sugar maple</name>
    <dbReference type="NCBI Taxonomy" id="4024"/>
    <lineage>
        <taxon>Eukaryota</taxon>
        <taxon>Viridiplantae</taxon>
        <taxon>Streptophyta</taxon>
        <taxon>Embryophyta</taxon>
        <taxon>Tracheophyta</taxon>
        <taxon>Spermatophyta</taxon>
        <taxon>Magnoliopsida</taxon>
        <taxon>eudicotyledons</taxon>
        <taxon>Gunneridae</taxon>
        <taxon>Pentapetalae</taxon>
        <taxon>rosids</taxon>
        <taxon>malvids</taxon>
        <taxon>Sapindales</taxon>
        <taxon>Sapindaceae</taxon>
        <taxon>Hippocastanoideae</taxon>
        <taxon>Acereae</taxon>
        <taxon>Acer</taxon>
    </lineage>
</organism>
<proteinExistence type="predicted"/>
<dbReference type="EMBL" id="JAUESC010000382">
    <property type="protein sequence ID" value="KAK0586076.1"/>
    <property type="molecule type" value="Genomic_DNA"/>
</dbReference>
<evidence type="ECO:0000256" key="1">
    <source>
        <dbReference type="SAM" id="MobiDB-lite"/>
    </source>
</evidence>
<sequence length="130" mass="14480">MVMLIVNYDGVWEDVHFNPKSIFLLAVTPKDTLKTLSDKICDRFGLNCDAGDMKFSTLLSGTVVEMKELHPMGHEAEQDYWADIDVDLSKGPQSAWRGGQPSPPIETDTPTESPPLDFQEQFPFDVACCA</sequence>
<feature type="region of interest" description="Disordered" evidence="1">
    <location>
        <begin position="91"/>
        <end position="118"/>
    </location>
</feature>
<gene>
    <name evidence="2" type="ORF">LWI29_000548</name>
</gene>
<evidence type="ECO:0000313" key="2">
    <source>
        <dbReference type="EMBL" id="KAK0586076.1"/>
    </source>
</evidence>
<keyword evidence="3" id="KW-1185">Reference proteome</keyword>
<dbReference type="Proteomes" id="UP001168877">
    <property type="component" value="Unassembled WGS sequence"/>
</dbReference>
<evidence type="ECO:0000313" key="3">
    <source>
        <dbReference type="Proteomes" id="UP001168877"/>
    </source>
</evidence>
<name>A0AA39VNL2_ACESA</name>
<protein>
    <submittedName>
        <fullName evidence="2">Uncharacterized protein</fullName>
    </submittedName>
</protein>
<reference evidence="2" key="1">
    <citation type="journal article" date="2022" name="Plant J.">
        <title>Strategies of tolerance reflected in two North American maple genomes.</title>
        <authorList>
            <person name="McEvoy S.L."/>
            <person name="Sezen U.U."/>
            <person name="Trouern-Trend A."/>
            <person name="McMahon S.M."/>
            <person name="Schaberg P.G."/>
            <person name="Yang J."/>
            <person name="Wegrzyn J.L."/>
            <person name="Swenson N.G."/>
        </authorList>
    </citation>
    <scope>NUCLEOTIDE SEQUENCE</scope>
    <source>
        <strain evidence="2">NS2018</strain>
    </source>
</reference>
<accession>A0AA39VNL2</accession>
<comment type="caution">
    <text evidence="2">The sequence shown here is derived from an EMBL/GenBank/DDBJ whole genome shotgun (WGS) entry which is preliminary data.</text>
</comment>
<dbReference type="AlphaFoldDB" id="A0AA39VNL2"/>